<sequence>MFLTNKSSFQKGFKPEPNYRTLLVIDVTFPGDTEGLPCDLHHQQVCQLHVRNIFVNSHRHFRTAQRLARGKLEARLDLRKKKRERQCHVGPYEGEMALRGWRDSCDTALTAYVKEHYPTGVSTVYGKTVDGQQTIIACIEGHQFQPKNFWNGRCRSEWKLTLGQSTAQVVGVLKIQVHYYEDGNVQLVSHKEVEESIPVTSWFQIASSPVDLNSHIERTRVDESFSQDLPAALTLQSH</sequence>
<dbReference type="PRINTS" id="PR00191">
    <property type="entry name" value="FACTINCAPA"/>
</dbReference>
<proteinExistence type="inferred from homology"/>
<comment type="subunit">
    <text evidence="8">Heterodimer of an alpha and a beta subunit.</text>
</comment>
<evidence type="ECO:0000256" key="4">
    <source>
        <dbReference type="ARBA" id="ARBA00022490"/>
    </source>
</evidence>
<comment type="function">
    <text evidence="7">F-actin-capping proteins bind in a Ca(2+)-independent manner to the fast growing ends of actin filaments (barbed end) thereby blocking the exchange of subunits at these ends. Unlike other capping proteins (such as gelsolin and severin), these proteins do not sever actin filaments. May play a role in the formation of epithelial cell junctions. Forms, with CAPZB, the barbed end of the fast growing ends of actin filaments in the dynactin complex and stabilizes dynactin structure. The dynactin multiprotein complex activates the molecular motor dynein for ultra-processive transport along microtubules.</text>
</comment>
<dbReference type="STRING" id="161767.ENSAPEP00000004691"/>
<evidence type="ECO:0000256" key="6">
    <source>
        <dbReference type="ARBA" id="ARBA00023212"/>
    </source>
</evidence>
<dbReference type="PANTHER" id="PTHR10653">
    <property type="entry name" value="F-ACTIN-CAPPING PROTEIN SUBUNIT ALPHA"/>
    <property type="match status" value="1"/>
</dbReference>
<keyword evidence="3 8" id="KW-0117">Actin capping</keyword>
<dbReference type="PANTHER" id="PTHR10653:SF5">
    <property type="entry name" value="F-ACTIN-CAPPING PROTEIN SUBUNIT ALPHA-1"/>
    <property type="match status" value="1"/>
</dbReference>
<dbReference type="Gene3D" id="3.90.1150.210">
    <property type="entry name" value="F-actin capping protein, beta subunit"/>
    <property type="match status" value="1"/>
</dbReference>
<evidence type="ECO:0000256" key="2">
    <source>
        <dbReference type="ARBA" id="ARBA00010479"/>
    </source>
</evidence>
<dbReference type="GO" id="GO:0030863">
    <property type="term" value="C:cortical cytoskeleton"/>
    <property type="evidence" value="ECO:0007669"/>
    <property type="project" value="TreeGrafter"/>
</dbReference>
<dbReference type="GO" id="GO:0051016">
    <property type="term" value="P:barbed-end actin filament capping"/>
    <property type="evidence" value="ECO:0007669"/>
    <property type="project" value="UniProtKB-UniRule"/>
</dbReference>
<evidence type="ECO:0000256" key="7">
    <source>
        <dbReference type="ARBA" id="ARBA00045190"/>
    </source>
</evidence>
<dbReference type="InterPro" id="IPR037282">
    <property type="entry name" value="CapZ_alpha/beta"/>
</dbReference>
<accession>A0A3P8RX65</accession>
<dbReference type="GO" id="GO:0030036">
    <property type="term" value="P:actin cytoskeleton organization"/>
    <property type="evidence" value="ECO:0007669"/>
    <property type="project" value="TreeGrafter"/>
</dbReference>
<comment type="subcellular location">
    <subcellularLocation>
        <location evidence="1">Cytoplasm</location>
        <location evidence="1">Cytoskeleton</location>
    </subcellularLocation>
</comment>
<dbReference type="Pfam" id="PF01267">
    <property type="entry name" value="F-actin_cap_A"/>
    <property type="match status" value="1"/>
</dbReference>
<name>A0A3P8RX65_AMPPE</name>
<dbReference type="GO" id="GO:0051015">
    <property type="term" value="F:actin filament binding"/>
    <property type="evidence" value="ECO:0007669"/>
    <property type="project" value="TreeGrafter"/>
</dbReference>
<evidence type="ECO:0000256" key="8">
    <source>
        <dbReference type="RuleBase" id="RU365077"/>
    </source>
</evidence>
<dbReference type="InterPro" id="IPR002189">
    <property type="entry name" value="CapZ_alpha"/>
</dbReference>
<evidence type="ECO:0000256" key="3">
    <source>
        <dbReference type="ARBA" id="ARBA00022467"/>
    </source>
</evidence>
<evidence type="ECO:0000256" key="5">
    <source>
        <dbReference type="ARBA" id="ARBA00023203"/>
    </source>
</evidence>
<reference evidence="9" key="2">
    <citation type="submission" date="2025-08" db="UniProtKB">
        <authorList>
            <consortium name="Ensembl"/>
        </authorList>
    </citation>
    <scope>IDENTIFICATION</scope>
</reference>
<comment type="similarity">
    <text evidence="2 8">Belongs to the F-actin-capping protein alpha subunit family.</text>
</comment>
<evidence type="ECO:0000256" key="1">
    <source>
        <dbReference type="ARBA" id="ARBA00004245"/>
    </source>
</evidence>
<dbReference type="SUPFAM" id="SSF90096">
    <property type="entry name" value="Subunits of heterodimeric actin filament capping protein Capz"/>
    <property type="match status" value="1"/>
</dbReference>
<dbReference type="InterPro" id="IPR042276">
    <property type="entry name" value="CapZ_alpha/beta_2"/>
</dbReference>
<evidence type="ECO:0000313" key="9">
    <source>
        <dbReference type="Ensembl" id="ENSAPEP00000004691.1"/>
    </source>
</evidence>
<protein>
    <recommendedName>
        <fullName evidence="8">F-actin-capping protein subunit alpha</fullName>
    </recommendedName>
</protein>
<dbReference type="GeneTree" id="ENSGT00950000183119"/>
<keyword evidence="5 8" id="KW-0009">Actin-binding</keyword>
<dbReference type="PROSITE" id="PS00748">
    <property type="entry name" value="F_ACTIN_CAPPING_A_1"/>
    <property type="match status" value="1"/>
</dbReference>
<dbReference type="Proteomes" id="UP000265080">
    <property type="component" value="Chromosome 16"/>
</dbReference>
<dbReference type="Ensembl" id="ENSAPET00000004816.1">
    <property type="protein sequence ID" value="ENSAPEP00000004691.1"/>
    <property type="gene ID" value="ENSAPEG00000003381.1"/>
</dbReference>
<dbReference type="GO" id="GO:0008290">
    <property type="term" value="C:F-actin capping protein complex"/>
    <property type="evidence" value="ECO:0007669"/>
    <property type="project" value="UniProtKB-UniRule"/>
</dbReference>
<reference evidence="9 10" key="1">
    <citation type="submission" date="2018-03" db="EMBL/GenBank/DDBJ databases">
        <title>Finding Nemo's genes: A chromosome-scale reference assembly of the genome of the orange clownfish Amphiprion percula.</title>
        <authorList>
            <person name="Lehmann R."/>
        </authorList>
    </citation>
    <scope>NUCLEOTIDE SEQUENCE</scope>
</reference>
<dbReference type="FunFam" id="3.90.1150.210:FF:000003">
    <property type="entry name" value="F-actin-capping protein subunit alpha"/>
    <property type="match status" value="1"/>
</dbReference>
<organism evidence="9 10">
    <name type="scientific">Amphiprion percula</name>
    <name type="common">Orange clownfish</name>
    <name type="synonym">Lutjanus percula</name>
    <dbReference type="NCBI Taxonomy" id="161767"/>
    <lineage>
        <taxon>Eukaryota</taxon>
        <taxon>Metazoa</taxon>
        <taxon>Chordata</taxon>
        <taxon>Craniata</taxon>
        <taxon>Vertebrata</taxon>
        <taxon>Euteleostomi</taxon>
        <taxon>Actinopterygii</taxon>
        <taxon>Neopterygii</taxon>
        <taxon>Teleostei</taxon>
        <taxon>Neoteleostei</taxon>
        <taxon>Acanthomorphata</taxon>
        <taxon>Ovalentaria</taxon>
        <taxon>Pomacentridae</taxon>
        <taxon>Amphiprion</taxon>
    </lineage>
</organism>
<keyword evidence="4" id="KW-0963">Cytoplasm</keyword>
<dbReference type="AlphaFoldDB" id="A0A3P8RX65"/>
<reference evidence="9" key="3">
    <citation type="submission" date="2025-09" db="UniProtKB">
        <authorList>
            <consortium name="Ensembl"/>
        </authorList>
    </citation>
    <scope>IDENTIFICATION</scope>
</reference>
<keyword evidence="10" id="KW-1185">Reference proteome</keyword>
<evidence type="ECO:0000313" key="10">
    <source>
        <dbReference type="Proteomes" id="UP000265080"/>
    </source>
</evidence>
<dbReference type="InterPro" id="IPR017865">
    <property type="entry name" value="F-actin_cap_asu_CS"/>
</dbReference>
<keyword evidence="6" id="KW-0206">Cytoskeleton</keyword>